<dbReference type="GO" id="GO:0000447">
    <property type="term" value="P:endonucleolytic cleavage in ITS1 to separate SSU-rRNA from 5.8S rRNA and LSU-rRNA from tricistronic rRNA transcript (SSU-rRNA, 5.8S rRNA, LSU-rRNA)"/>
    <property type="evidence" value="ECO:0007669"/>
    <property type="project" value="TreeGrafter"/>
</dbReference>
<dbReference type="Proteomes" id="UP001220324">
    <property type="component" value="Unassembled WGS sequence"/>
</dbReference>
<dbReference type="PANTHER" id="PTHR15396:SF1">
    <property type="entry name" value="RIBONUCLEASE P PROTEIN SUBUNIT P40"/>
    <property type="match status" value="1"/>
</dbReference>
<evidence type="ECO:0000313" key="1">
    <source>
        <dbReference type="EMBL" id="KAJ5532580.1"/>
    </source>
</evidence>
<dbReference type="EMBL" id="JAQIZZ010000007">
    <property type="protein sequence ID" value="KAJ5532580.1"/>
    <property type="molecule type" value="Genomic_DNA"/>
</dbReference>
<comment type="caution">
    <text evidence="1">The sequence shown here is derived from an EMBL/GenBank/DDBJ whole genome shotgun (WGS) entry which is preliminary data.</text>
</comment>
<reference evidence="1 2" key="1">
    <citation type="journal article" date="2023" name="IMA Fungus">
        <title>Comparative genomic study of the Penicillium genus elucidates a diverse pangenome and 15 lateral gene transfer events.</title>
        <authorList>
            <person name="Petersen C."/>
            <person name="Sorensen T."/>
            <person name="Nielsen M.R."/>
            <person name="Sondergaard T.E."/>
            <person name="Sorensen J.L."/>
            <person name="Fitzpatrick D.A."/>
            <person name="Frisvad J.C."/>
            <person name="Nielsen K.L."/>
        </authorList>
    </citation>
    <scope>NUCLEOTIDE SEQUENCE [LARGE SCALE GENOMIC DNA]</scope>
    <source>
        <strain evidence="1 2">IBT 35679</strain>
    </source>
</reference>
<dbReference type="GO" id="GO:0004526">
    <property type="term" value="F:ribonuclease P activity"/>
    <property type="evidence" value="ECO:0007669"/>
    <property type="project" value="TreeGrafter"/>
</dbReference>
<dbReference type="GO" id="GO:0000171">
    <property type="term" value="F:ribonuclease MRP activity"/>
    <property type="evidence" value="ECO:0007669"/>
    <property type="project" value="TreeGrafter"/>
</dbReference>
<protein>
    <submittedName>
        <fullName evidence="1">Uncharacterized protein</fullName>
    </submittedName>
</protein>
<organism evidence="1 2">
    <name type="scientific">Penicillium frequentans</name>
    <dbReference type="NCBI Taxonomy" id="3151616"/>
    <lineage>
        <taxon>Eukaryota</taxon>
        <taxon>Fungi</taxon>
        <taxon>Dikarya</taxon>
        <taxon>Ascomycota</taxon>
        <taxon>Pezizomycotina</taxon>
        <taxon>Eurotiomycetes</taxon>
        <taxon>Eurotiomycetidae</taxon>
        <taxon>Eurotiales</taxon>
        <taxon>Aspergillaceae</taxon>
        <taxon>Penicillium</taxon>
    </lineage>
</organism>
<evidence type="ECO:0000313" key="2">
    <source>
        <dbReference type="Proteomes" id="UP001220324"/>
    </source>
</evidence>
<dbReference type="Pfam" id="PF08584">
    <property type="entry name" value="Ribonuc_P_40"/>
    <property type="match status" value="1"/>
</dbReference>
<dbReference type="GO" id="GO:0030681">
    <property type="term" value="C:multimeric ribonuclease P complex"/>
    <property type="evidence" value="ECO:0007669"/>
    <property type="project" value="TreeGrafter"/>
</dbReference>
<name>A0AAD6GBB4_9EURO</name>
<accession>A0AAD6GBB4</accession>
<dbReference type="GO" id="GO:0001682">
    <property type="term" value="P:tRNA 5'-leader removal"/>
    <property type="evidence" value="ECO:0007669"/>
    <property type="project" value="InterPro"/>
</dbReference>
<dbReference type="AlphaFoldDB" id="A0AAD6GBB4"/>
<sequence length="377" mass="41832">MLDFVDDASRREKCFTTIAQLPAVVDPKEVASKKSPFSAILNHPFVHTVEVILPNDVYEKNQTSLDALESPQCARVSMCPSDLLQHDFFNTYIKAGNILMISEGRSGSDTVFTLRDGLLKVETGKETYERTGLSGKPIRSGGRKHGKERFVIEINLRLPSMLHGKKGFDRVVWSFKNVLNQSMSWLFYDLESTPEQNNDSKPIQSHSPKWFNCAPVRNRLDRVSVPSLSGLVSKDMPEVEQQESCGSFSEWIALVQMRSPRVSADDAVDPYLSRYSVPDSDKTSVSDLISLKWHGLISPKWTIQLFASLLTHTTNFSPSAWFVLSASALDKQAVEGRDGYTIAAAPGICSEQAGEAGASARSHAICWEFVGATTTEY</sequence>
<proteinExistence type="predicted"/>
<dbReference type="PANTHER" id="PTHR15396">
    <property type="entry name" value="RIBONUCLEASE P PROTEIN SUBUNIT P40"/>
    <property type="match status" value="1"/>
</dbReference>
<dbReference type="GO" id="GO:0000172">
    <property type="term" value="C:ribonuclease MRP complex"/>
    <property type="evidence" value="ECO:0007669"/>
    <property type="project" value="TreeGrafter"/>
</dbReference>
<dbReference type="InterPro" id="IPR013893">
    <property type="entry name" value="RNase_P_Rpp40"/>
</dbReference>
<keyword evidence="2" id="KW-1185">Reference proteome</keyword>
<gene>
    <name evidence="1" type="ORF">N7494_009132</name>
</gene>